<organism evidence="1 2">
    <name type="scientific">Corynebacterium guaraldiae</name>
    <dbReference type="NCBI Taxonomy" id="3051103"/>
    <lineage>
        <taxon>Bacteria</taxon>
        <taxon>Bacillati</taxon>
        <taxon>Actinomycetota</taxon>
        <taxon>Actinomycetes</taxon>
        <taxon>Mycobacteriales</taxon>
        <taxon>Corynebacteriaceae</taxon>
        <taxon>Corynebacterium</taxon>
    </lineage>
</organism>
<gene>
    <name evidence="1" type="ORF">FNY88_04185</name>
</gene>
<keyword evidence="2" id="KW-1185">Reference proteome</keyword>
<reference evidence="1 2" key="1">
    <citation type="submission" date="2019-07" db="EMBL/GenBank/DDBJ databases">
        <title>Draft genome of C. aurimucosum strain 2299.</title>
        <authorList>
            <person name="Pacheco L.G.C."/>
            <person name="Aguiar E.R.G.R."/>
            <person name="Santos C.S."/>
            <person name="Rocha D.J.P.G."/>
            <person name="Sant'Anna L.O."/>
            <person name="Mattos-Guaraldi A.L."/>
            <person name="Santos L.S."/>
        </authorList>
    </citation>
    <scope>NUCLEOTIDE SEQUENCE [LARGE SCALE GENOMIC DNA]</scope>
    <source>
        <strain evidence="1 2">2299</strain>
    </source>
</reference>
<sequence length="77" mass="8665">MTIRKRRRVLTSPESVAEHINADDYPATASWEEWLAETAYYAEKLAGTNDFGFICKTANAAGVGLGDWFRKRFSTFG</sequence>
<accession>A0ABY3CWU1</accession>
<name>A0ABY3CWU1_9CORY</name>
<evidence type="ECO:0000313" key="2">
    <source>
        <dbReference type="Proteomes" id="UP000316859"/>
    </source>
</evidence>
<dbReference type="Proteomes" id="UP000316859">
    <property type="component" value="Unassembled WGS sequence"/>
</dbReference>
<dbReference type="RefSeq" id="WP_144014484.1">
    <property type="nucleotide sequence ID" value="NZ_VKDI01000007.1"/>
</dbReference>
<protein>
    <submittedName>
        <fullName evidence="1">Uncharacterized protein</fullName>
    </submittedName>
</protein>
<evidence type="ECO:0000313" key="1">
    <source>
        <dbReference type="EMBL" id="TRX49767.1"/>
    </source>
</evidence>
<proteinExistence type="predicted"/>
<comment type="caution">
    <text evidence="1">The sequence shown here is derived from an EMBL/GenBank/DDBJ whole genome shotgun (WGS) entry which is preliminary data.</text>
</comment>
<dbReference type="EMBL" id="VKDI01000007">
    <property type="protein sequence ID" value="TRX49767.1"/>
    <property type="molecule type" value="Genomic_DNA"/>
</dbReference>